<dbReference type="Pfam" id="PF25045">
    <property type="entry name" value="vWA_Ro60"/>
    <property type="match status" value="1"/>
</dbReference>
<evidence type="ECO:0000256" key="5">
    <source>
        <dbReference type="ARBA" id="ARBA00022884"/>
    </source>
</evidence>
<keyword evidence="4" id="KW-0479">Metal-binding</keyword>
<evidence type="ECO:0000256" key="4">
    <source>
        <dbReference type="ARBA" id="ARBA00022723"/>
    </source>
</evidence>
<comment type="caution">
    <text evidence="8">The sequence shown here is derived from an EMBL/GenBank/DDBJ whole genome shotgun (WGS) entry which is preliminary data.</text>
</comment>
<dbReference type="PANTHER" id="PTHR14202:SF0">
    <property type="entry name" value="RNA-BINDING PROTEIN RO60"/>
    <property type="match status" value="1"/>
</dbReference>
<evidence type="ECO:0000313" key="9">
    <source>
        <dbReference type="Proteomes" id="UP001165498"/>
    </source>
</evidence>
<dbReference type="InterPro" id="IPR008858">
    <property type="entry name" value="TROVE_dom"/>
</dbReference>
<evidence type="ECO:0000256" key="6">
    <source>
        <dbReference type="ARBA" id="ARBA00023274"/>
    </source>
</evidence>
<dbReference type="InterPro" id="IPR037214">
    <property type="entry name" value="TROVE_dom_sf"/>
</dbReference>
<dbReference type="RefSeq" id="WP_255913335.1">
    <property type="nucleotide sequence ID" value="NZ_JANFQO010000005.1"/>
</dbReference>
<organism evidence="8 9">
    <name type="scientific">Tahibacter harae</name>
    <dbReference type="NCBI Taxonomy" id="2963937"/>
    <lineage>
        <taxon>Bacteria</taxon>
        <taxon>Pseudomonadati</taxon>
        <taxon>Pseudomonadota</taxon>
        <taxon>Gammaproteobacteria</taxon>
        <taxon>Lysobacterales</taxon>
        <taxon>Rhodanobacteraceae</taxon>
        <taxon>Tahibacter</taxon>
    </lineage>
</organism>
<comment type="subcellular location">
    <subcellularLocation>
        <location evidence="1">Cytoplasm</location>
    </subcellularLocation>
</comment>
<dbReference type="SUPFAM" id="SSF140864">
    <property type="entry name" value="TROVE domain-like"/>
    <property type="match status" value="1"/>
</dbReference>
<dbReference type="InterPro" id="IPR040322">
    <property type="entry name" value="TROVE2"/>
</dbReference>
<comment type="similarity">
    <text evidence="2">Belongs to the Ro 60 kDa family.</text>
</comment>
<evidence type="ECO:0000313" key="8">
    <source>
        <dbReference type="EMBL" id="MCQ4164544.1"/>
    </source>
</evidence>
<dbReference type="PROSITE" id="PS50988">
    <property type="entry name" value="TROVE"/>
    <property type="match status" value="1"/>
</dbReference>
<evidence type="ECO:0000259" key="7">
    <source>
        <dbReference type="PROSITE" id="PS50988"/>
    </source>
</evidence>
<evidence type="ECO:0000256" key="3">
    <source>
        <dbReference type="ARBA" id="ARBA00022490"/>
    </source>
</evidence>
<evidence type="ECO:0000256" key="2">
    <source>
        <dbReference type="ARBA" id="ARBA00007814"/>
    </source>
</evidence>
<dbReference type="Gene3D" id="3.40.50.410">
    <property type="entry name" value="von Willebrand factor, type A domain"/>
    <property type="match status" value="1"/>
</dbReference>
<dbReference type="InterPro" id="IPR036465">
    <property type="entry name" value="vWFA_dom_sf"/>
</dbReference>
<keyword evidence="3" id="KW-0963">Cytoplasm</keyword>
<dbReference type="SUPFAM" id="SSF53300">
    <property type="entry name" value="vWA-like"/>
    <property type="match status" value="1"/>
</dbReference>
<keyword evidence="9" id="KW-1185">Reference proteome</keyword>
<protein>
    <submittedName>
        <fullName evidence="8">RNA-binding protein</fullName>
    </submittedName>
</protein>
<proteinExistence type="inferred from homology"/>
<sequence>MANHQLFNSQRGTQVPAADARNEAGGLAYQRSPEAALALYAATGCLNGTYYADAQTQLDQVLQLCAKVPAELIARTAVYARQRGQMKDMPALLLAWLAQHDGALCAKVFERVIDNGRMLRNFVQVLRSGVVGRKSLGTRPKRLVRQWLERADVAEILNAAIGQQPSLADIVRMVHPKPADAEREALYAWLIGKPYQAEKLPALVQRYEAFKRGEGAGEVPELNFQYLTALPLSQAQWQSIARRASWQTKRMNLNTFLRHGVFKDAALTRQIAAALADAGQIRKARAFPYQLLGAWNAASTEMPQAIRDALQDAMEIATDNTPLLQGNVVVAVDVSGSMHSPVTGHRKGSTTALRCVDVAALVAACVKRKNPSARVMPFDTAVRNTVINPRDSVITQARQLAALCGGGTAVSAPLKKLNQESARVDTLIIISDNESWADTRNRSTATMTEWAALKVRCPKARLVCIDLQPYATSQTVAGADVLHVGGFSDAVFDLLAGAANGERDWLQQIAAIEL</sequence>
<keyword evidence="5" id="KW-0694">RNA-binding</keyword>
<dbReference type="EMBL" id="JANFQO010000005">
    <property type="protein sequence ID" value="MCQ4164544.1"/>
    <property type="molecule type" value="Genomic_DNA"/>
</dbReference>
<dbReference type="PANTHER" id="PTHR14202">
    <property type="entry name" value="60 KDA RIBONUCLEOPROTEIN SSA/RO"/>
    <property type="match status" value="1"/>
</dbReference>
<accession>A0ABT1QQJ8</accession>
<feature type="domain" description="TROVE" evidence="7">
    <location>
        <begin position="20"/>
        <end position="326"/>
    </location>
</feature>
<dbReference type="Proteomes" id="UP001165498">
    <property type="component" value="Unassembled WGS sequence"/>
</dbReference>
<dbReference type="InterPro" id="IPR056800">
    <property type="entry name" value="vWA_Ro60"/>
</dbReference>
<gene>
    <name evidence="8" type="ORF">NM961_07455</name>
</gene>
<name>A0ABT1QQJ8_9GAMM</name>
<keyword evidence="6" id="KW-0687">Ribonucleoprotein</keyword>
<reference evidence="8" key="1">
    <citation type="submission" date="2022-07" db="EMBL/GenBank/DDBJ databases">
        <title>Tahibacter sp., a new gammaproteobacterium isolated from the silt sample collected at pig farm.</title>
        <authorList>
            <person name="Chen H."/>
        </authorList>
    </citation>
    <scope>NUCLEOTIDE SEQUENCE</scope>
    <source>
        <strain evidence="8">P2K</strain>
    </source>
</reference>
<evidence type="ECO:0000256" key="1">
    <source>
        <dbReference type="ARBA" id="ARBA00004496"/>
    </source>
</evidence>